<dbReference type="InterPro" id="IPR039795">
    <property type="entry name" value="LTN1/Rkr1"/>
</dbReference>
<evidence type="ECO:0000259" key="4">
    <source>
        <dbReference type="Pfam" id="PF22999"/>
    </source>
</evidence>
<feature type="domain" description="E3 ubiquitin-protein ligase listerin N-terminal" evidence="3">
    <location>
        <begin position="544"/>
        <end position="656"/>
    </location>
</feature>
<feature type="domain" description="E3 ubiquitin-protein ligase listerin HEAT repeat region" evidence="4">
    <location>
        <begin position="1854"/>
        <end position="2071"/>
    </location>
</feature>
<dbReference type="Pfam" id="PF22999">
    <property type="entry name" value="LTN1_E3_ligase_6th"/>
    <property type="match status" value="1"/>
</dbReference>
<feature type="transmembrane region" description="Helical" evidence="2">
    <location>
        <begin position="258"/>
        <end position="279"/>
    </location>
</feature>
<dbReference type="GO" id="GO:0043023">
    <property type="term" value="F:ribosomal large subunit binding"/>
    <property type="evidence" value="ECO:0007669"/>
    <property type="project" value="TreeGrafter"/>
</dbReference>
<dbReference type="Pfam" id="PF22958">
    <property type="entry name" value="Ltn1_1st"/>
    <property type="match status" value="1"/>
</dbReference>
<protein>
    <submittedName>
        <fullName evidence="6">Uncharacterized protein</fullName>
    </submittedName>
</protein>
<dbReference type="GO" id="GO:0061630">
    <property type="term" value="F:ubiquitin protein ligase activity"/>
    <property type="evidence" value="ECO:0007669"/>
    <property type="project" value="InterPro"/>
</dbReference>
<dbReference type="Pfam" id="PF23009">
    <property type="entry name" value="UBC_like"/>
    <property type="match status" value="1"/>
</dbReference>
<gene>
    <name evidence="6" type="ORF">RDB_LOCUS24546</name>
</gene>
<keyword evidence="2" id="KW-1133">Transmembrane helix</keyword>
<feature type="region of interest" description="Disordered" evidence="1">
    <location>
        <begin position="885"/>
        <end position="906"/>
    </location>
</feature>
<dbReference type="GO" id="GO:1990112">
    <property type="term" value="C:RQC complex"/>
    <property type="evidence" value="ECO:0007669"/>
    <property type="project" value="InterPro"/>
</dbReference>
<dbReference type="InterPro" id="IPR054478">
    <property type="entry name" value="LTN1_UBC"/>
</dbReference>
<evidence type="ECO:0000313" key="7">
    <source>
        <dbReference type="Proteomes" id="UP000663846"/>
    </source>
</evidence>
<dbReference type="InterPro" id="IPR054477">
    <property type="entry name" value="LTN1_E3_ligase_6th"/>
</dbReference>
<feature type="domain" description="E3 ubiquitin-protein ligase listerin ubiquitin conjugating" evidence="5">
    <location>
        <begin position="2089"/>
        <end position="2151"/>
    </location>
</feature>
<dbReference type="EMBL" id="CAJMWS010000121">
    <property type="protein sequence ID" value="CAE6368756.1"/>
    <property type="molecule type" value="Genomic_DNA"/>
</dbReference>
<dbReference type="SUPFAM" id="SSF48371">
    <property type="entry name" value="ARM repeat"/>
    <property type="match status" value="1"/>
</dbReference>
<keyword evidence="2" id="KW-0812">Transmembrane</keyword>
<evidence type="ECO:0000256" key="1">
    <source>
        <dbReference type="SAM" id="MobiDB-lite"/>
    </source>
</evidence>
<evidence type="ECO:0000256" key="2">
    <source>
        <dbReference type="SAM" id="Phobius"/>
    </source>
</evidence>
<dbReference type="InterPro" id="IPR054476">
    <property type="entry name" value="Ltn1_N"/>
</dbReference>
<accession>A0A8H2WDA9</accession>
<feature type="transmembrane region" description="Helical" evidence="2">
    <location>
        <begin position="225"/>
        <end position="246"/>
    </location>
</feature>
<feature type="transmembrane region" description="Helical" evidence="2">
    <location>
        <begin position="160"/>
        <end position="179"/>
    </location>
</feature>
<proteinExistence type="predicted"/>
<dbReference type="SUPFAM" id="SSF48317">
    <property type="entry name" value="Acid phosphatase/Vanadium-dependent haloperoxidase"/>
    <property type="match status" value="1"/>
</dbReference>
<organism evidence="6 7">
    <name type="scientific">Rhizoctonia solani</name>
    <dbReference type="NCBI Taxonomy" id="456999"/>
    <lineage>
        <taxon>Eukaryota</taxon>
        <taxon>Fungi</taxon>
        <taxon>Dikarya</taxon>
        <taxon>Basidiomycota</taxon>
        <taxon>Agaricomycotina</taxon>
        <taxon>Agaricomycetes</taxon>
        <taxon>Cantharellales</taxon>
        <taxon>Ceratobasidiaceae</taxon>
        <taxon>Rhizoctonia</taxon>
    </lineage>
</organism>
<evidence type="ECO:0000259" key="3">
    <source>
        <dbReference type="Pfam" id="PF22958"/>
    </source>
</evidence>
<dbReference type="PANTHER" id="PTHR12389:SF0">
    <property type="entry name" value="E3 UBIQUITIN-PROTEIN LIGASE LISTERIN"/>
    <property type="match status" value="1"/>
</dbReference>
<dbReference type="InterPro" id="IPR036938">
    <property type="entry name" value="PAP2/HPO_sf"/>
</dbReference>
<feature type="transmembrane region" description="Helical" evidence="2">
    <location>
        <begin position="129"/>
        <end position="154"/>
    </location>
</feature>
<evidence type="ECO:0000313" key="6">
    <source>
        <dbReference type="EMBL" id="CAE6368756.1"/>
    </source>
</evidence>
<evidence type="ECO:0000259" key="5">
    <source>
        <dbReference type="Pfam" id="PF23009"/>
    </source>
</evidence>
<dbReference type="GO" id="GO:1990116">
    <property type="term" value="P:ribosome-associated ubiquitin-dependent protein catabolic process"/>
    <property type="evidence" value="ECO:0007669"/>
    <property type="project" value="InterPro"/>
</dbReference>
<keyword evidence="2" id="KW-0472">Membrane</keyword>
<reference evidence="6" key="1">
    <citation type="submission" date="2021-01" db="EMBL/GenBank/DDBJ databases">
        <authorList>
            <person name="Kaushik A."/>
        </authorList>
    </citation>
    <scope>NUCLEOTIDE SEQUENCE</scope>
    <source>
        <strain evidence="6">AG1-1C</strain>
    </source>
</reference>
<feature type="compositionally biased region" description="Acidic residues" evidence="1">
    <location>
        <begin position="894"/>
        <end position="904"/>
    </location>
</feature>
<comment type="caution">
    <text evidence="6">The sequence shown here is derived from an EMBL/GenBank/DDBJ whole genome shotgun (WGS) entry which is preliminary data.</text>
</comment>
<sequence>MSSSPSPPPLPFAPAPTRVKFHLEDTLISPILSPLSSAYNSDSEPSNGITAVSHTSLNVADKYAVVSRLAARVDSLDDAPGTLPDEYYDAAMAPWRAAIRRRLVKNLKHESEWIGRMQRKIRRPFLDTYFVYTSSLGTHTFFMIVLPTFFFFGYPMVGFGLLYVLAAGVYFSSLIKDLICSPRPFEPTVTRLTVGTHHFTDCAAGIAVGTAIWAAHLQWGSAFDVWVTSNSWSVPIIILVFGLFLVHRHAEPVDDCPCFEDAIAFVSVVMGAVIAHWHFSQLILAPSQLSTWSDYFISRTPGSNLATPYDIATFALYAALKMVVGITAIFVWRIIAKRVLLTILPPIYRKFSSEVGPLPTRRWYTPATDYAEVPADAAHLRSVPSVIDLPSKTSVVTSGVLPRAHIYRKFEAESKQRNGKSSLEKPGMQMVECEIAPANGLVREEKVKHYDADVLTKVGVYMGIGAIVGKSSATSATRKKHARKAVTHDPSIAIVPAAKSQGKGKGKGKNKEPRVKQYIPPPKYKPIVDDPIESLAIASALPPNMVLCFKGLSKKDPVTKMKALDELATMLNDESWSIALPVWFWHFVPLTVHPNRRLRESNATIHSKLFEQPGLRDEAQSYVLREPNAGILLAAWVLGANDIIPTIANTLKASWDSNIASHTTSPENQLVNIQDHVEHLVSTLTQAITYPEQLYRQFAPLLAISAKDDIDATDTGEHPRDRDGRIRTMGINSVTWIIEEPSIIVHAALVKPLRELLSSNPLLGTVLSSQLLEAGFSDKDEAQNDGVPWGYEQRTVRMAGWKLITALVKYLQSDRSDSVEEDIDDNALLPLKLGFLRNLGCAALRSAWMEKDSAVRSSMWEGFLPLITAFPEVWSIEPIDQASIGTSGHAAAESDSDEDIEDGTMETVPNRTTYSPTTTNHGRLAFADFLHFLQLGCQGSAIQSYPAIVVVLSTIPETIFPYEHSALERLFASFWAAYDGKALNVLPRDRESTWKAFLSSVLDCVIFLSRKLHTSTQLSRFEHISAQPGHTLELVPLGWIAHIIQEIIYGDLSQNISVDAAGQLIGGSMKKLENISSDMTRLAWRVAWEPALFRPSPSPDQSRNTIKLLANMRSASHGGINQEIIDKILKEKVQVEHGQAEDFDLPAEQAQILIGLWTYLDSVTAPWLAEVTGQVWNTEILDRMVRSRETQGIISFLNGYLNASNVTEISRRAIWTQFLNACTGAGAVAVLRSVLDSVETSAPKPDEASPLFDLSKSWMADITRGEAAHSTNLGSIVVHWKICLSQTQTLEILDILLSSFVVHARELLFNSSGTISSVIEPLAQVLAIVLASDTSPDFYGWPVLDFVEASAFLFILATLPATVAPFPRFVQCDKALKSWSTHTPVELQSAAGARAKELIRSILFSCSTPLSARDILAVALRSALYPDEKMILLEMIPPQHDLDRDLDDLNDNPSPVLAEYDPLIRLSDREPDSVALATYDSYGFSKYARVGTALATILSENRHLARDNLWAFRHLLALQQLCSDFVSAATWPSEVFKAGTSDQVYSLLDIIAPLVIYLGNSLLADHSLEWHRETILKLQKPSSDTVTPQNAEDVVHWYYSIVTHNSPVSRDLRLLRRIMQFVLRDVETDILDLWSGFAQSAYNHYPQAAEAIGSVLAARGVESPRLDRWRNDIASRIPGVSSDSINQTGLPLLRALNSLAPPPESGIVFMPQQRAVYLVQALQKWMSSDDEIDTSMEALLTVLLRHLLPILQTVRGAHWEFILDILETNLSVETNTTNLYLLLQTLRAITVILDLASTNQQLKEIWIPRQHDIFQGALHLFLTSGGDTEHSETHIRYNSCLAEVIQALPSEQIQSDLFEKLLSLTSSESIPVKVTAHYLARKALAQITEQRVLEAAVTVPSESLEETDIVADNKFELPQTLVGKLVAPVSGETDWSNVNLLLTWWLALEFFDNTSLKVKQDYVEQLRKLDLVKTSLLPCLFKLLNLGVAGEKPFNLSPWQVDNFYLSLYDKSFSPAESVLAAHIYFKSLKFIPALIRTWYSECQDRQLSASISAYTRAHFSPALINDELAQFRVSAASASEALADDTFTLRVAPSVNEISASYAVDEQEAFEVAIRLPSEYPLRAAEVKDVRGVAGMENRRRAWLFGMQNMAQVEPFLSGPFRADVEMTSSRV</sequence>
<name>A0A8H2WDA9_9AGAM</name>
<feature type="transmembrane region" description="Helical" evidence="2">
    <location>
        <begin position="314"/>
        <end position="335"/>
    </location>
</feature>
<dbReference type="GO" id="GO:0072344">
    <property type="term" value="P:rescue of stalled ribosome"/>
    <property type="evidence" value="ECO:0007669"/>
    <property type="project" value="TreeGrafter"/>
</dbReference>
<dbReference type="Proteomes" id="UP000663846">
    <property type="component" value="Unassembled WGS sequence"/>
</dbReference>
<dbReference type="GO" id="GO:0005829">
    <property type="term" value="C:cytosol"/>
    <property type="evidence" value="ECO:0007669"/>
    <property type="project" value="TreeGrafter"/>
</dbReference>
<feature type="region of interest" description="Disordered" evidence="1">
    <location>
        <begin position="499"/>
        <end position="520"/>
    </location>
</feature>
<dbReference type="InterPro" id="IPR016024">
    <property type="entry name" value="ARM-type_fold"/>
</dbReference>
<dbReference type="PANTHER" id="PTHR12389">
    <property type="entry name" value="ZINC FINGER PROTEIN 294"/>
    <property type="match status" value="1"/>
</dbReference>